<evidence type="ECO:0000313" key="1">
    <source>
        <dbReference type="EMBL" id="KAJ3810139.1"/>
    </source>
</evidence>
<reference evidence="1" key="1">
    <citation type="submission" date="2022-09" db="EMBL/GenBank/DDBJ databases">
        <title>A Global Phylogenomic Analysis of the Shiitake Genus Lentinula.</title>
        <authorList>
            <consortium name="DOE Joint Genome Institute"/>
            <person name="Sierra-Patev S."/>
            <person name="Min B."/>
            <person name="Naranjo-Ortiz M."/>
            <person name="Looney B."/>
            <person name="Konkel Z."/>
            <person name="Slot J.C."/>
            <person name="Sakamoto Y."/>
            <person name="Steenwyk J.L."/>
            <person name="Rokas A."/>
            <person name="Carro J."/>
            <person name="Camarero S."/>
            <person name="Ferreira P."/>
            <person name="Molpeceres G."/>
            <person name="Ruiz-Duenas F.J."/>
            <person name="Serrano A."/>
            <person name="Henrissat B."/>
            <person name="Drula E."/>
            <person name="Hughes K.W."/>
            <person name="Mata J.L."/>
            <person name="Ishikawa N.K."/>
            <person name="Vargas-Isla R."/>
            <person name="Ushijima S."/>
            <person name="Smith C.A."/>
            <person name="Ahrendt S."/>
            <person name="Andreopoulos W."/>
            <person name="He G."/>
            <person name="Labutti K."/>
            <person name="Lipzen A."/>
            <person name="Ng V."/>
            <person name="Riley R."/>
            <person name="Sandor L."/>
            <person name="Barry K."/>
            <person name="Martinez A.T."/>
            <person name="Xiao Y."/>
            <person name="Gibbons J.G."/>
            <person name="Terashima K."/>
            <person name="Grigoriev I.V."/>
            <person name="Hibbett D.S."/>
        </authorList>
    </citation>
    <scope>NUCLEOTIDE SEQUENCE</scope>
    <source>
        <strain evidence="1">TMI1499</strain>
    </source>
</reference>
<gene>
    <name evidence="1" type="ORF">F5876DRAFT_77057</name>
</gene>
<dbReference type="Proteomes" id="UP001163835">
    <property type="component" value="Unassembled WGS sequence"/>
</dbReference>
<proteinExistence type="predicted"/>
<comment type="caution">
    <text evidence="1">The sequence shown here is derived from an EMBL/GenBank/DDBJ whole genome shotgun (WGS) entry which is preliminary data.</text>
</comment>
<keyword evidence="2" id="KW-1185">Reference proteome</keyword>
<protein>
    <submittedName>
        <fullName evidence="1">Uncharacterized protein</fullName>
    </submittedName>
</protein>
<name>A0ACC1TZM0_9AGAR</name>
<accession>A0ACC1TZM0</accession>
<evidence type="ECO:0000313" key="2">
    <source>
        <dbReference type="Proteomes" id="UP001163835"/>
    </source>
</evidence>
<organism evidence="1 2">
    <name type="scientific">Lentinula aff. lateritia</name>
    <dbReference type="NCBI Taxonomy" id="2804960"/>
    <lineage>
        <taxon>Eukaryota</taxon>
        <taxon>Fungi</taxon>
        <taxon>Dikarya</taxon>
        <taxon>Basidiomycota</taxon>
        <taxon>Agaricomycotina</taxon>
        <taxon>Agaricomycetes</taxon>
        <taxon>Agaricomycetidae</taxon>
        <taxon>Agaricales</taxon>
        <taxon>Marasmiineae</taxon>
        <taxon>Omphalotaceae</taxon>
        <taxon>Lentinula</taxon>
    </lineage>
</organism>
<sequence>MVAASIALAVYLTQLQTWGTAGCVDKNFIENTIEGLEKMDASVPSISVSRASTRIKRTVDEINCDNEIAISLRQAIADFDDRIVPVFIRVEAQAKEVEQLQKQLACTQSKVKAFDESSEKKDALIIALRSDLDRSNKDSRQAVSNTERLTADYLASKRQNELDTEVKNKLEHDNRNLRGLLEWHTKSAQSRKDKIQALKHEIAKLEQRNETLQETQSAVLDQTLSVFPLEDHADETFLSSSSSARPTSPSEHFRNKFYRPSRLSQITNELPESEVDMNFDSGMPGPGFSSDWKMSSTTKRKAASLNFPIPLDKRGHPTVSVQTGPVRLRRVP</sequence>
<dbReference type="EMBL" id="MU795117">
    <property type="protein sequence ID" value="KAJ3810139.1"/>
    <property type="molecule type" value="Genomic_DNA"/>
</dbReference>